<keyword evidence="2" id="KW-1185">Reference proteome</keyword>
<protein>
    <recommendedName>
        <fullName evidence="3">Lipoprotein</fullName>
    </recommendedName>
</protein>
<reference evidence="1 2" key="1">
    <citation type="submission" date="2016-04" db="EMBL/GenBank/DDBJ databases">
        <title>ATOL: Assembling a taxonomically balanced genome-scale reconstruction of the evolutionary history of the Enterobacteriaceae.</title>
        <authorList>
            <person name="Plunkett G.III."/>
            <person name="Neeno-Eckwall E.C."/>
            <person name="Glasner J.D."/>
            <person name="Perna N.T."/>
        </authorList>
    </citation>
    <scope>NUCLEOTIDE SEQUENCE [LARGE SCALE GENOMIC DNA]</scope>
    <source>
        <strain evidence="1 2">ATCC 51602</strain>
    </source>
</reference>
<evidence type="ECO:0000313" key="1">
    <source>
        <dbReference type="EMBL" id="OAT26725.1"/>
    </source>
</evidence>
<name>A0ABX2W758_9ENTR</name>
<proteinExistence type="predicted"/>
<gene>
    <name evidence="1" type="ORF">M976_02886</name>
</gene>
<evidence type="ECO:0008006" key="3">
    <source>
        <dbReference type="Google" id="ProtNLM"/>
    </source>
</evidence>
<comment type="caution">
    <text evidence="1">The sequence shown here is derived from an EMBL/GenBank/DDBJ whole genome shotgun (WGS) entry which is preliminary data.</text>
</comment>
<dbReference type="RefSeq" id="WP_064545981.1">
    <property type="nucleotide sequence ID" value="NZ_LXEQ01000045.1"/>
</dbReference>
<evidence type="ECO:0000313" key="2">
    <source>
        <dbReference type="Proteomes" id="UP000078407"/>
    </source>
</evidence>
<accession>A0ABX2W758</accession>
<sequence length="137" mass="15523">MKKLTLLMFVIPLLTGCSKTNDENYFIKNLNNSELPYNVINTTQDKEQLDTVYLKNKARLKRLYDYFETKYGGYSTYIDRDAGGGGSSRTVSSKPNQIFLAQQKLSELYGLNEMYYNNSNLAGVSAVTDFVVKVKGN</sequence>
<dbReference type="EMBL" id="LXEQ01000045">
    <property type="protein sequence ID" value="OAT26725.1"/>
    <property type="molecule type" value="Genomic_DNA"/>
</dbReference>
<organism evidence="1 2">
    <name type="scientific">Buttiauxella ferragutiae ATCC 51602</name>
    <dbReference type="NCBI Taxonomy" id="1354252"/>
    <lineage>
        <taxon>Bacteria</taxon>
        <taxon>Pseudomonadati</taxon>
        <taxon>Pseudomonadota</taxon>
        <taxon>Gammaproteobacteria</taxon>
        <taxon>Enterobacterales</taxon>
        <taxon>Enterobacteriaceae</taxon>
        <taxon>Buttiauxella</taxon>
    </lineage>
</organism>
<dbReference type="Proteomes" id="UP000078407">
    <property type="component" value="Unassembled WGS sequence"/>
</dbReference>
<dbReference type="PROSITE" id="PS51257">
    <property type="entry name" value="PROKAR_LIPOPROTEIN"/>
    <property type="match status" value="1"/>
</dbReference>